<reference evidence="1" key="1">
    <citation type="submission" date="2014-11" db="EMBL/GenBank/DDBJ databases">
        <authorList>
            <person name="Amaro Gonzalez C."/>
        </authorList>
    </citation>
    <scope>NUCLEOTIDE SEQUENCE</scope>
</reference>
<dbReference type="EMBL" id="GBXM01099155">
    <property type="protein sequence ID" value="JAH09422.1"/>
    <property type="molecule type" value="Transcribed_RNA"/>
</dbReference>
<dbReference type="AlphaFoldDB" id="A0A0E9PYR9"/>
<proteinExistence type="predicted"/>
<reference evidence="1" key="2">
    <citation type="journal article" date="2015" name="Fish Shellfish Immunol.">
        <title>Early steps in the European eel (Anguilla anguilla)-Vibrio vulnificus interaction in the gills: Role of the RtxA13 toxin.</title>
        <authorList>
            <person name="Callol A."/>
            <person name="Pajuelo D."/>
            <person name="Ebbesson L."/>
            <person name="Teles M."/>
            <person name="MacKenzie S."/>
            <person name="Amaro C."/>
        </authorList>
    </citation>
    <scope>NUCLEOTIDE SEQUENCE</scope>
</reference>
<protein>
    <submittedName>
        <fullName evidence="1">Uncharacterized protein</fullName>
    </submittedName>
</protein>
<accession>A0A0E9PYR9</accession>
<sequence length="32" mass="3609">MPCIISAERNTLTVHQHLNGFKKSVDNQNLSI</sequence>
<name>A0A0E9PYR9_ANGAN</name>
<evidence type="ECO:0000313" key="1">
    <source>
        <dbReference type="EMBL" id="JAH09422.1"/>
    </source>
</evidence>
<organism evidence="1">
    <name type="scientific">Anguilla anguilla</name>
    <name type="common">European freshwater eel</name>
    <name type="synonym">Muraena anguilla</name>
    <dbReference type="NCBI Taxonomy" id="7936"/>
    <lineage>
        <taxon>Eukaryota</taxon>
        <taxon>Metazoa</taxon>
        <taxon>Chordata</taxon>
        <taxon>Craniata</taxon>
        <taxon>Vertebrata</taxon>
        <taxon>Euteleostomi</taxon>
        <taxon>Actinopterygii</taxon>
        <taxon>Neopterygii</taxon>
        <taxon>Teleostei</taxon>
        <taxon>Anguilliformes</taxon>
        <taxon>Anguillidae</taxon>
        <taxon>Anguilla</taxon>
    </lineage>
</organism>